<keyword evidence="2" id="KW-1185">Reference proteome</keyword>
<accession>A0A919RKV5</accession>
<dbReference type="EMBL" id="BOOW01000037">
    <property type="protein sequence ID" value="GII95695.1"/>
    <property type="molecule type" value="Genomic_DNA"/>
</dbReference>
<dbReference type="Proteomes" id="UP000606172">
    <property type="component" value="Unassembled WGS sequence"/>
</dbReference>
<protein>
    <submittedName>
        <fullName evidence="1">Uncharacterized protein</fullName>
    </submittedName>
</protein>
<evidence type="ECO:0000313" key="1">
    <source>
        <dbReference type="EMBL" id="GII95695.1"/>
    </source>
</evidence>
<reference evidence="1" key="1">
    <citation type="submission" date="2021-01" db="EMBL/GenBank/DDBJ databases">
        <title>Whole genome shotgun sequence of Sinosporangium siamense NBRC 109515.</title>
        <authorList>
            <person name="Komaki H."/>
            <person name="Tamura T."/>
        </authorList>
    </citation>
    <scope>NUCLEOTIDE SEQUENCE</scope>
    <source>
        <strain evidence="1">NBRC 109515</strain>
    </source>
</reference>
<comment type="caution">
    <text evidence="1">The sequence shown here is derived from an EMBL/GenBank/DDBJ whole genome shotgun (WGS) entry which is preliminary data.</text>
</comment>
<proteinExistence type="predicted"/>
<organism evidence="1 2">
    <name type="scientific">Sinosporangium siamense</name>
    <dbReference type="NCBI Taxonomy" id="1367973"/>
    <lineage>
        <taxon>Bacteria</taxon>
        <taxon>Bacillati</taxon>
        <taxon>Actinomycetota</taxon>
        <taxon>Actinomycetes</taxon>
        <taxon>Streptosporangiales</taxon>
        <taxon>Streptosporangiaceae</taxon>
        <taxon>Sinosporangium</taxon>
    </lineage>
</organism>
<evidence type="ECO:0000313" key="2">
    <source>
        <dbReference type="Proteomes" id="UP000606172"/>
    </source>
</evidence>
<name>A0A919RKV5_9ACTN</name>
<gene>
    <name evidence="1" type="ORF">Ssi02_59260</name>
</gene>
<sequence>MIVTADGRRWLFGAHARWYLQDPADGRWHLAAPPADARVRASARVLRCTTLLVPQLVPRGPDFTHDRGSTQGFVGPDVPLEVVKGVRKLLKAHGRRSREHFPLTADPFAEQFAKDVPSTVAAVWGTVVWCAYSPAFDGNEMLLSMFGEFLGKPLPGDDWVRWLVPPSLTDLAGLYGERVRAGAEDPALFLLALMADAAEVLADDARFRPKAAALVAMLEPELRSPGLDHRTAEHGDVALREAWLARCPQHLRDAAVGETSPGDRFRHAVYDVVRALDFVAGRGVDPRAAAGALLAADLATAAPQVFDLLAAWLDPELRHIVYAVLNDEGHPLRGYWPRDGELPTTLRPPSRDRAAALLGAGYAMGLAWCALTGVTPPTRGFTGASAVVGCLIHERDDPR</sequence>
<dbReference type="AlphaFoldDB" id="A0A919RKV5"/>